<gene>
    <name evidence="1" type="ORF">AVL57_20475</name>
</gene>
<evidence type="ECO:0000313" key="2">
    <source>
        <dbReference type="Proteomes" id="UP000056750"/>
    </source>
</evidence>
<dbReference type="GeneID" id="83260084"/>
<protein>
    <recommendedName>
        <fullName evidence="3">Flagellar biosynthesis protein FlgE</fullName>
    </recommendedName>
</protein>
<dbReference type="Proteomes" id="UP000056750">
    <property type="component" value="Chromosome"/>
</dbReference>
<sequence>MSGISGVNSNNINSAILSGQFGLQNASNGITQAASNIAQQTTSAERDPQAVLANSATQSLQNIRNILPTPQDDVTTNLLSLKINSINAQASAKVLDVANDTIGTIIDTLA</sequence>
<reference evidence="1 2" key="1">
    <citation type="submission" date="2015-12" db="EMBL/GenBank/DDBJ databases">
        <title>Intraspecies pangenome expansion in the marine bacterium Alteromonas.</title>
        <authorList>
            <person name="Lopez-Perez M."/>
            <person name="Rodriguez-Valera F."/>
        </authorList>
    </citation>
    <scope>NUCLEOTIDE SEQUENCE [LARGE SCALE GENOMIC DNA]</scope>
    <source>
        <strain evidence="1 2">LMG 21861</strain>
    </source>
</reference>
<dbReference type="EMBL" id="CP013926">
    <property type="protein sequence ID" value="AMJ76131.1"/>
    <property type="molecule type" value="Genomic_DNA"/>
</dbReference>
<name>A0ABM5YNI8_9ALTE</name>
<proteinExistence type="predicted"/>
<keyword evidence="2" id="KW-1185">Reference proteome</keyword>
<organism evidence="1 2">
    <name type="scientific">Alteromonas stellipolaris</name>
    <dbReference type="NCBI Taxonomy" id="233316"/>
    <lineage>
        <taxon>Bacteria</taxon>
        <taxon>Pseudomonadati</taxon>
        <taxon>Pseudomonadota</taxon>
        <taxon>Gammaproteobacteria</taxon>
        <taxon>Alteromonadales</taxon>
        <taxon>Alteromonadaceae</taxon>
        <taxon>Alteromonas/Salinimonas group</taxon>
        <taxon>Alteromonas</taxon>
    </lineage>
</organism>
<accession>A0ABM5YNI8</accession>
<evidence type="ECO:0000313" key="1">
    <source>
        <dbReference type="EMBL" id="AMJ76131.1"/>
    </source>
</evidence>
<evidence type="ECO:0008006" key="3">
    <source>
        <dbReference type="Google" id="ProtNLM"/>
    </source>
</evidence>
<dbReference type="RefSeq" id="WP_057795204.1">
    <property type="nucleotide sequence ID" value="NZ_CAXIBE010000002.1"/>
</dbReference>